<dbReference type="PROSITE" id="PS00518">
    <property type="entry name" value="ZF_RING_1"/>
    <property type="match status" value="1"/>
</dbReference>
<dbReference type="InterPro" id="IPR001841">
    <property type="entry name" value="Znf_RING"/>
</dbReference>
<dbReference type="InterPro" id="IPR052667">
    <property type="entry name" value="E3_ubiquitin-ligase_RING"/>
</dbReference>
<dbReference type="InterPro" id="IPR032675">
    <property type="entry name" value="LRR_dom_sf"/>
</dbReference>
<feature type="domain" description="RING-type" evidence="5">
    <location>
        <begin position="5"/>
        <end position="46"/>
    </location>
</feature>
<evidence type="ECO:0000259" key="5">
    <source>
        <dbReference type="PROSITE" id="PS50089"/>
    </source>
</evidence>
<dbReference type="InterPro" id="IPR013083">
    <property type="entry name" value="Znf_RING/FYVE/PHD"/>
</dbReference>
<accession>A0A6J1S9H8</accession>
<dbReference type="AlphaFoldDB" id="A0A6J1S9H8"/>
<protein>
    <submittedName>
        <fullName evidence="7">Uncharacterized protein LOC113204784 isoform X2</fullName>
    </submittedName>
</protein>
<dbReference type="PANTHER" id="PTHR47156">
    <property type="entry name" value="PROTEIN CBG20824"/>
    <property type="match status" value="1"/>
</dbReference>
<dbReference type="KEGG" id="foc:113204784"/>
<dbReference type="Pfam" id="PF14634">
    <property type="entry name" value="zf-RING_5"/>
    <property type="match status" value="1"/>
</dbReference>
<dbReference type="InterPro" id="IPR017907">
    <property type="entry name" value="Znf_RING_CS"/>
</dbReference>
<dbReference type="Proteomes" id="UP000504606">
    <property type="component" value="Unplaced"/>
</dbReference>
<evidence type="ECO:0000256" key="2">
    <source>
        <dbReference type="ARBA" id="ARBA00022771"/>
    </source>
</evidence>
<dbReference type="Gene3D" id="3.30.40.10">
    <property type="entry name" value="Zinc/RING finger domain, C3HC4 (zinc finger)"/>
    <property type="match status" value="1"/>
</dbReference>
<dbReference type="PROSITE" id="PS50089">
    <property type="entry name" value="ZF_RING_2"/>
    <property type="match status" value="1"/>
</dbReference>
<dbReference type="PANTHER" id="PTHR47156:SF10">
    <property type="entry name" value="E3 UBIQUITIN-PROTEIN LIGASE TRIM-21-RELATED"/>
    <property type="match status" value="1"/>
</dbReference>
<dbReference type="SUPFAM" id="SSF52058">
    <property type="entry name" value="L domain-like"/>
    <property type="match status" value="1"/>
</dbReference>
<keyword evidence="3" id="KW-0862">Zinc</keyword>
<dbReference type="RefSeq" id="XP_026275910.2">
    <property type="nucleotide sequence ID" value="XM_026420125.2"/>
</dbReference>
<evidence type="ECO:0000256" key="1">
    <source>
        <dbReference type="ARBA" id="ARBA00022723"/>
    </source>
</evidence>
<gene>
    <name evidence="7" type="primary">LOC113204784</name>
</gene>
<keyword evidence="1" id="KW-0479">Metal-binding</keyword>
<evidence type="ECO:0000256" key="4">
    <source>
        <dbReference type="PROSITE-ProRule" id="PRU00175"/>
    </source>
</evidence>
<proteinExistence type="predicted"/>
<sequence length="447" mass="49619">MNLKCDSCLLKFDLDSHRPKSLPCGHTICKECVENPALGTKCPTCKKAFEKRRPQNLPDTAIVVRLLEDEEAPPSKKPKTENPNLAQQLVSASSPQTPQRVQIIKHRDGKIQVKGLMPGQQLVQMPDGKLHVLDTIPPPGQQITTIGQRNANSDLVQKTSSIVRAIQGIPQTPATPVNDASAVPATSAAAYVGPPLFSVLTITNQYLDNGRLNVNAILRDVSQQWSTPRSLRDLKGEGSEDLLRVMGAHLEELQTSGEVQPSVMEEVLKMSALRRLKVRCTPSEKYPDLPLQLEELHIDYATENQLRCLEHMSRLSSLTVLNYAGSNLTFPPSQHKRLLWLCVGFNTGHKFTMMSLIRAHASSVQELRVCCTPTDSNGKSFYFPDLGQELAACGLSALRRLVLDRRLEKSRCSHQAASCLLQRRTVRDALFPLPVEVFCTLCHRAEF</sequence>
<reference evidence="7" key="1">
    <citation type="submission" date="2025-08" db="UniProtKB">
        <authorList>
            <consortium name="RefSeq"/>
        </authorList>
    </citation>
    <scope>IDENTIFICATION</scope>
    <source>
        <tissue evidence="7">Whole organism</tissue>
    </source>
</reference>
<name>A0A6J1S9H8_FRAOC</name>
<keyword evidence="6" id="KW-1185">Reference proteome</keyword>
<dbReference type="SMART" id="SM00184">
    <property type="entry name" value="RING"/>
    <property type="match status" value="1"/>
</dbReference>
<dbReference type="SUPFAM" id="SSF57850">
    <property type="entry name" value="RING/U-box"/>
    <property type="match status" value="1"/>
</dbReference>
<evidence type="ECO:0000256" key="3">
    <source>
        <dbReference type="ARBA" id="ARBA00022833"/>
    </source>
</evidence>
<dbReference type="GO" id="GO:0008270">
    <property type="term" value="F:zinc ion binding"/>
    <property type="evidence" value="ECO:0007669"/>
    <property type="project" value="UniProtKB-KW"/>
</dbReference>
<organism evidence="6 7">
    <name type="scientific">Frankliniella occidentalis</name>
    <name type="common">Western flower thrips</name>
    <name type="synonym">Euthrips occidentalis</name>
    <dbReference type="NCBI Taxonomy" id="133901"/>
    <lineage>
        <taxon>Eukaryota</taxon>
        <taxon>Metazoa</taxon>
        <taxon>Ecdysozoa</taxon>
        <taxon>Arthropoda</taxon>
        <taxon>Hexapoda</taxon>
        <taxon>Insecta</taxon>
        <taxon>Pterygota</taxon>
        <taxon>Neoptera</taxon>
        <taxon>Paraneoptera</taxon>
        <taxon>Thysanoptera</taxon>
        <taxon>Terebrantia</taxon>
        <taxon>Thripoidea</taxon>
        <taxon>Thripidae</taxon>
        <taxon>Frankliniella</taxon>
    </lineage>
</organism>
<evidence type="ECO:0000313" key="7">
    <source>
        <dbReference type="RefSeq" id="XP_026275910.2"/>
    </source>
</evidence>
<evidence type="ECO:0000313" key="6">
    <source>
        <dbReference type="Proteomes" id="UP000504606"/>
    </source>
</evidence>
<dbReference type="GeneID" id="113204784"/>
<keyword evidence="2 4" id="KW-0863">Zinc-finger</keyword>
<dbReference type="Gene3D" id="3.80.10.10">
    <property type="entry name" value="Ribonuclease Inhibitor"/>
    <property type="match status" value="1"/>
</dbReference>